<name>A0A9P1DA17_9DINO</name>
<dbReference type="EMBL" id="CAMXCT030003724">
    <property type="protein sequence ID" value="CAL4793229.1"/>
    <property type="molecule type" value="Genomic_DNA"/>
</dbReference>
<dbReference type="Proteomes" id="UP001152797">
    <property type="component" value="Unassembled WGS sequence"/>
</dbReference>
<proteinExistence type="predicted"/>
<dbReference type="InterPro" id="IPR000477">
    <property type="entry name" value="RT_dom"/>
</dbReference>
<accession>A0A9P1DA17</accession>
<protein>
    <submittedName>
        <fullName evidence="3">Retrovirus-related Pol polyprotein from transposon TNT 1-94</fullName>
    </submittedName>
</protein>
<evidence type="ECO:0000313" key="4">
    <source>
        <dbReference type="Proteomes" id="UP001152797"/>
    </source>
</evidence>
<evidence type="ECO:0000313" key="2">
    <source>
        <dbReference type="EMBL" id="CAI4005917.1"/>
    </source>
</evidence>
<dbReference type="Pfam" id="PF00078">
    <property type="entry name" value="RVT_1"/>
    <property type="match status" value="1"/>
</dbReference>
<reference evidence="3 4" key="2">
    <citation type="submission" date="2024-05" db="EMBL/GenBank/DDBJ databases">
        <authorList>
            <person name="Chen Y."/>
            <person name="Shah S."/>
            <person name="Dougan E. K."/>
            <person name="Thang M."/>
            <person name="Chan C."/>
        </authorList>
    </citation>
    <scope>NUCLEOTIDE SEQUENCE [LARGE SCALE GENOMIC DNA]</scope>
</reference>
<gene>
    <name evidence="2" type="ORF">C1SCF055_LOCUS31602</name>
</gene>
<dbReference type="AlphaFoldDB" id="A0A9P1DA17"/>
<organism evidence="2">
    <name type="scientific">Cladocopium goreaui</name>
    <dbReference type="NCBI Taxonomy" id="2562237"/>
    <lineage>
        <taxon>Eukaryota</taxon>
        <taxon>Sar</taxon>
        <taxon>Alveolata</taxon>
        <taxon>Dinophyceae</taxon>
        <taxon>Suessiales</taxon>
        <taxon>Symbiodiniaceae</taxon>
        <taxon>Cladocopium</taxon>
    </lineage>
</organism>
<evidence type="ECO:0000313" key="3">
    <source>
        <dbReference type="EMBL" id="CAL4793229.1"/>
    </source>
</evidence>
<sequence>MNIVSVQRALESCVDDEREYRFAAWKNKMADDKAALAWLRRQPQVVSPAVCVNKRDPVASSVQEAIRNIVIFRYRIWHRTPVDMDVVWPQVIQQALICAEQQMTAETGHQTDGRPLTCHFFLMPPWIAAAFAIYFYAGIKGRGTDDAIAPLLHMARKGWLVGTLDLRKAFDTASPQLAGQIFHRIGMPQNVLAPTLDVWSDQQKWHEGVSHRLPQSDSWSMLGISALLIPAAIAVQQEFVSVTQVLYADDRNFAVDNAHDAVRITERWQQWASLLGLQENADKAQFWHQAAAGRRKLLEAGCLETQVSGEKSRAARMTVCPKDGRQHSDKECWT</sequence>
<feature type="domain" description="Reverse transcriptase" evidence="1">
    <location>
        <begin position="141"/>
        <end position="288"/>
    </location>
</feature>
<keyword evidence="4" id="KW-1185">Reference proteome</keyword>
<reference evidence="2" key="1">
    <citation type="submission" date="2022-10" db="EMBL/GenBank/DDBJ databases">
        <authorList>
            <person name="Chen Y."/>
            <person name="Dougan E. K."/>
            <person name="Chan C."/>
            <person name="Rhodes N."/>
            <person name="Thang M."/>
        </authorList>
    </citation>
    <scope>NUCLEOTIDE SEQUENCE</scope>
</reference>
<comment type="caution">
    <text evidence="2">The sequence shown here is derived from an EMBL/GenBank/DDBJ whole genome shotgun (WGS) entry which is preliminary data.</text>
</comment>
<dbReference type="EMBL" id="CAMXCT010003724">
    <property type="protein sequence ID" value="CAI4005917.1"/>
    <property type="molecule type" value="Genomic_DNA"/>
</dbReference>
<dbReference type="EMBL" id="CAMXCT020003724">
    <property type="protein sequence ID" value="CAL1159292.1"/>
    <property type="molecule type" value="Genomic_DNA"/>
</dbReference>
<evidence type="ECO:0000259" key="1">
    <source>
        <dbReference type="Pfam" id="PF00078"/>
    </source>
</evidence>